<gene>
    <name evidence="3" type="ORF">Wenmar_01275</name>
</gene>
<proteinExistence type="predicted"/>
<dbReference type="Gene3D" id="3.40.50.261">
    <property type="entry name" value="Succinyl-CoA synthetase domains"/>
    <property type="match status" value="2"/>
</dbReference>
<evidence type="ECO:0000313" key="4">
    <source>
        <dbReference type="Proteomes" id="UP000035100"/>
    </source>
</evidence>
<name>A0A0D0PFL5_9RHOB</name>
<dbReference type="Gene3D" id="3.30.470.20">
    <property type="entry name" value="ATP-grasp fold, B domain"/>
    <property type="match status" value="1"/>
</dbReference>
<dbReference type="Gene3D" id="3.40.50.720">
    <property type="entry name" value="NAD(P)-binding Rossmann-like Domain"/>
    <property type="match status" value="1"/>
</dbReference>
<comment type="caution">
    <text evidence="3">The sequence shown here is derived from an EMBL/GenBank/DDBJ whole genome shotgun (WGS) entry which is preliminary data.</text>
</comment>
<dbReference type="Pfam" id="PF13380">
    <property type="entry name" value="CoA_binding_2"/>
    <property type="match status" value="1"/>
</dbReference>
<dbReference type="GO" id="GO:0006099">
    <property type="term" value="P:tricarboxylic acid cycle"/>
    <property type="evidence" value="ECO:0007669"/>
    <property type="project" value="UniProtKB-KW"/>
</dbReference>
<protein>
    <submittedName>
        <fullName evidence="3">Acyl-CoA synthetase (NDP forming)</fullName>
    </submittedName>
</protein>
<keyword evidence="4" id="KW-1185">Reference proteome</keyword>
<reference evidence="3 4" key="1">
    <citation type="submission" date="2013-01" db="EMBL/GenBank/DDBJ databases">
        <authorList>
            <person name="Fiebig A."/>
            <person name="Goeker M."/>
            <person name="Klenk H.-P.P."/>
        </authorList>
    </citation>
    <scope>NUCLEOTIDE SEQUENCE [LARGE SCALE GENOMIC DNA]</scope>
    <source>
        <strain evidence="3 4">DSM 24838</strain>
    </source>
</reference>
<dbReference type="SUPFAM" id="SSF51735">
    <property type="entry name" value="NAD(P)-binding Rossmann-fold domains"/>
    <property type="match status" value="1"/>
</dbReference>
<dbReference type="InterPro" id="IPR032875">
    <property type="entry name" value="Succ_CoA_lig_flav_dom"/>
</dbReference>
<dbReference type="SUPFAM" id="SSF52210">
    <property type="entry name" value="Succinyl-CoA synthetase domains"/>
    <property type="match status" value="2"/>
</dbReference>
<dbReference type="PANTHER" id="PTHR42793:SF1">
    <property type="entry name" value="PEPTIDYL-LYSINE N-ACETYLTRANSFERASE PATZ"/>
    <property type="match status" value="1"/>
</dbReference>
<sequence length="699" mass="72147">MTAVPPELGRLISPRGIAVVGASENPSSIGGQPMAFLTGYGYAGAIHPVNPTRSRVMDLPCVPSVRDVPDPCDVALIAVAAHRVADVIRDCGVRGIRFAVILSSGFREAGAEGQALEAGLARVAHDAGVRLVGPNCMGVLNIPERIHCGFGQGFRVRDYPVGPVAMATQSGGYGFTLLRNASREGLGFNHVVSVGNSVDLDALDVAGHFLERDDVRIVTLFLEGTRDGRRLLTLGRRALEVGKPILVWKVGNTPAGRSAAASHTASLTSSYDLFRAAFRESGIIELRDYEDLVDVARGFIGGRLPRGPRVGLVSGSGGAGVIAADRFAEAGLTLPIWSDATRAALRDGLGPFSGTGNPVDLSGEGSRDGRSLSNVATGIVLADDGVDMVMVRSGQTTGSAAAARDLAAIRDASGKPVLVATVAEDHAEGKAALDAAGVPWFLTVGRAATAASALVRFAARRAAPAADPGPRPVPRADLALPDRSGFLSEAEARAVLAAYGIPQVRALHVTGAVPADHGLRYPLAVKANSAGLPHKTEAGAVRLNLPDLGAVRAAAREVAEAAARACPDLPPDGVLLQEMAQGTELILGAMDDPCFGPVVVVGMGGILAELLRDAAYGFAPVGLSTAREMLDGLRGRPVLEGWRGAAAADLDSVADVVVRLSWLIADHHDRIASIDINPVFVAGTRVLAADVLIALGGTD</sequence>
<feature type="domain" description="CoA-binding" evidence="2">
    <location>
        <begin position="11"/>
        <end position="106"/>
    </location>
</feature>
<dbReference type="Proteomes" id="UP000035100">
    <property type="component" value="Unassembled WGS sequence"/>
</dbReference>
<dbReference type="SMART" id="SM00881">
    <property type="entry name" value="CoA_binding"/>
    <property type="match status" value="1"/>
</dbReference>
<dbReference type="Pfam" id="PF13549">
    <property type="entry name" value="ATP-grasp_5"/>
    <property type="match status" value="1"/>
</dbReference>
<dbReference type="AlphaFoldDB" id="A0A0D0PFL5"/>
<dbReference type="InterPro" id="IPR036291">
    <property type="entry name" value="NAD(P)-bd_dom_sf"/>
</dbReference>
<evidence type="ECO:0000313" key="3">
    <source>
        <dbReference type="EMBL" id="KIQ70131.1"/>
    </source>
</evidence>
<evidence type="ECO:0000256" key="1">
    <source>
        <dbReference type="ARBA" id="ARBA00022532"/>
    </source>
</evidence>
<dbReference type="OrthoDB" id="9807426at2"/>
<dbReference type="RefSeq" id="WP_018303322.1">
    <property type="nucleotide sequence ID" value="NZ_KB902294.1"/>
</dbReference>
<dbReference type="InterPro" id="IPR003781">
    <property type="entry name" value="CoA-bd"/>
</dbReference>
<dbReference type="GO" id="GO:0005524">
    <property type="term" value="F:ATP binding"/>
    <property type="evidence" value="ECO:0007669"/>
    <property type="project" value="InterPro"/>
</dbReference>
<dbReference type="Pfam" id="PF13607">
    <property type="entry name" value="Succ_CoA_lig"/>
    <property type="match status" value="1"/>
</dbReference>
<dbReference type="InterPro" id="IPR013815">
    <property type="entry name" value="ATP_grasp_subdomain_1"/>
</dbReference>
<evidence type="ECO:0000259" key="2">
    <source>
        <dbReference type="SMART" id="SM00881"/>
    </source>
</evidence>
<dbReference type="InterPro" id="IPR016102">
    <property type="entry name" value="Succinyl-CoA_synth-like"/>
</dbReference>
<keyword evidence="1" id="KW-0816">Tricarboxylic acid cycle</keyword>
<dbReference type="SUPFAM" id="SSF56059">
    <property type="entry name" value="Glutathione synthetase ATP-binding domain-like"/>
    <property type="match status" value="1"/>
</dbReference>
<dbReference type="Gene3D" id="3.30.1490.20">
    <property type="entry name" value="ATP-grasp fold, A domain"/>
    <property type="match status" value="1"/>
</dbReference>
<accession>A0A0D0PFL5</accession>
<dbReference type="STRING" id="1123501.Wenmar_01275"/>
<dbReference type="EMBL" id="AONG01000007">
    <property type="protein sequence ID" value="KIQ70131.1"/>
    <property type="molecule type" value="Genomic_DNA"/>
</dbReference>
<organism evidence="3 4">
    <name type="scientific">Wenxinia marina DSM 24838</name>
    <dbReference type="NCBI Taxonomy" id="1123501"/>
    <lineage>
        <taxon>Bacteria</taxon>
        <taxon>Pseudomonadati</taxon>
        <taxon>Pseudomonadota</taxon>
        <taxon>Alphaproteobacteria</taxon>
        <taxon>Rhodobacterales</taxon>
        <taxon>Roseobacteraceae</taxon>
        <taxon>Wenxinia</taxon>
    </lineage>
</organism>
<dbReference type="eggNOG" id="COG1042">
    <property type="taxonomic scope" value="Bacteria"/>
</dbReference>
<dbReference type="PANTHER" id="PTHR42793">
    <property type="entry name" value="COA BINDING DOMAIN CONTAINING PROTEIN"/>
    <property type="match status" value="1"/>
</dbReference>